<comment type="subcellular location">
    <subcellularLocation>
        <location evidence="1">Mitochondrion</location>
    </subcellularLocation>
</comment>
<sequence length="126" mass="14677">MQRGIPLLGFARKFHSTVSQLAKINPSEHYTVVADNGVVVSWHPKKEFPYEHSRPIAEEKKEKKLESAALSDELLEEHRLRNLPGGPANKDLKEIFYTDKNEWLPRPREKKLYSRTLPEPKYREGL</sequence>
<evidence type="ECO:0000256" key="5">
    <source>
        <dbReference type="ARBA" id="ARBA00023128"/>
    </source>
</evidence>
<dbReference type="AlphaFoldDB" id="A0A914V693"/>
<dbReference type="Pfam" id="PF10210">
    <property type="entry name" value="MRP-S32"/>
    <property type="match status" value="1"/>
</dbReference>
<keyword evidence="6" id="KW-0687">Ribonucleoprotein</keyword>
<evidence type="ECO:0000313" key="10">
    <source>
        <dbReference type="WBParaSite" id="PSAMB.scaffold786size41393.g8634.t1"/>
    </source>
</evidence>
<dbReference type="PANTHER" id="PTHR13450:SF4">
    <property type="entry name" value="LARGE RIBOSOMAL SUBUNIT PROTEIN ML42"/>
    <property type="match status" value="1"/>
</dbReference>
<evidence type="ECO:0000256" key="6">
    <source>
        <dbReference type="ARBA" id="ARBA00023274"/>
    </source>
</evidence>
<keyword evidence="3" id="KW-0809">Transit peptide</keyword>
<evidence type="ECO:0000256" key="1">
    <source>
        <dbReference type="ARBA" id="ARBA00004173"/>
    </source>
</evidence>
<organism evidence="8 9">
    <name type="scientific">Plectus sambesii</name>
    <dbReference type="NCBI Taxonomy" id="2011161"/>
    <lineage>
        <taxon>Eukaryota</taxon>
        <taxon>Metazoa</taxon>
        <taxon>Ecdysozoa</taxon>
        <taxon>Nematoda</taxon>
        <taxon>Chromadorea</taxon>
        <taxon>Plectida</taxon>
        <taxon>Plectina</taxon>
        <taxon>Plectoidea</taxon>
        <taxon>Plectidae</taxon>
        <taxon>Plectus</taxon>
    </lineage>
</organism>
<evidence type="ECO:0000256" key="4">
    <source>
        <dbReference type="ARBA" id="ARBA00022980"/>
    </source>
</evidence>
<keyword evidence="4" id="KW-0689">Ribosomal protein</keyword>
<evidence type="ECO:0000256" key="2">
    <source>
        <dbReference type="ARBA" id="ARBA00005556"/>
    </source>
</evidence>
<evidence type="ECO:0000313" key="9">
    <source>
        <dbReference type="WBParaSite" id="PSAMB.scaffold149size72264.g2649.t1"/>
    </source>
</evidence>
<dbReference type="GO" id="GO:0005762">
    <property type="term" value="C:mitochondrial large ribosomal subunit"/>
    <property type="evidence" value="ECO:0007669"/>
    <property type="project" value="TreeGrafter"/>
</dbReference>
<keyword evidence="8" id="KW-1185">Reference proteome</keyword>
<dbReference type="InterPro" id="IPR019346">
    <property type="entry name" value="Ribosomal_mL42"/>
</dbReference>
<accession>A0A914V693</accession>
<evidence type="ECO:0000256" key="3">
    <source>
        <dbReference type="ARBA" id="ARBA00022946"/>
    </source>
</evidence>
<dbReference type="PANTHER" id="PTHR13450">
    <property type="entry name" value="MITOCHONDRIAL 39S RIBOSOMAL PROTEIN L42"/>
    <property type="match status" value="1"/>
</dbReference>
<name>A0A914V693_9BILA</name>
<proteinExistence type="inferred from homology"/>
<dbReference type="Proteomes" id="UP000887566">
    <property type="component" value="Unplaced"/>
</dbReference>
<dbReference type="WBParaSite" id="PSAMB.scaffold149size72264.g2649.t1">
    <property type="protein sequence ID" value="PSAMB.scaffold149size72264.g2649.t1"/>
    <property type="gene ID" value="PSAMB.scaffold149size72264.g2649"/>
</dbReference>
<evidence type="ECO:0000256" key="7">
    <source>
        <dbReference type="ARBA" id="ARBA00035189"/>
    </source>
</evidence>
<reference evidence="9 10" key="1">
    <citation type="submission" date="2022-11" db="UniProtKB">
        <authorList>
            <consortium name="WormBaseParasite"/>
        </authorList>
    </citation>
    <scope>IDENTIFICATION</scope>
</reference>
<dbReference type="WBParaSite" id="PSAMB.scaffold786size41393.g8634.t1">
    <property type="protein sequence ID" value="PSAMB.scaffold786size41393.g8634.t1"/>
    <property type="gene ID" value="PSAMB.scaffold786size41393.g8634"/>
</dbReference>
<protein>
    <recommendedName>
        <fullName evidence="7">Large ribosomal subunit protein mL42</fullName>
    </recommendedName>
</protein>
<comment type="similarity">
    <text evidence="2">Belongs to the mitochondrion-specific ribosomal protein mL42 family.</text>
</comment>
<keyword evidence="5" id="KW-0496">Mitochondrion</keyword>
<evidence type="ECO:0000313" key="8">
    <source>
        <dbReference type="Proteomes" id="UP000887566"/>
    </source>
</evidence>